<dbReference type="Proteomes" id="UP001403385">
    <property type="component" value="Unassembled WGS sequence"/>
</dbReference>
<evidence type="ECO:0000313" key="2">
    <source>
        <dbReference type="Proteomes" id="UP001403385"/>
    </source>
</evidence>
<comment type="caution">
    <text evidence="1">The sequence shown here is derived from an EMBL/GenBank/DDBJ whole genome shotgun (WGS) entry which is preliminary data.</text>
</comment>
<sequence>MKVPQDTEQILQDGFVKAFQSAATSVLKSYAKHRSINSQQWHLVTGDKEEIYALARMS</sequence>
<organism evidence="1 2">
    <name type="scientific">Rapidithrix thailandica</name>
    <dbReference type="NCBI Taxonomy" id="413964"/>
    <lineage>
        <taxon>Bacteria</taxon>
        <taxon>Pseudomonadati</taxon>
        <taxon>Bacteroidota</taxon>
        <taxon>Cytophagia</taxon>
        <taxon>Cytophagales</taxon>
        <taxon>Flammeovirgaceae</taxon>
        <taxon>Rapidithrix</taxon>
    </lineage>
</organism>
<reference evidence="1 2" key="1">
    <citation type="submission" date="2024-04" db="EMBL/GenBank/DDBJ databases">
        <title>Novel genus in family Flammeovirgaceae.</title>
        <authorList>
            <person name="Nguyen T.H."/>
            <person name="Vuong T.Q."/>
            <person name="Le H."/>
            <person name="Kim S.-G."/>
        </authorList>
    </citation>
    <scope>NUCLEOTIDE SEQUENCE [LARGE SCALE GENOMIC DNA]</scope>
    <source>
        <strain evidence="1 2">JCM 23209</strain>
    </source>
</reference>
<dbReference type="EMBL" id="JBDKWZ010000023">
    <property type="protein sequence ID" value="MEN7551539.1"/>
    <property type="molecule type" value="Genomic_DNA"/>
</dbReference>
<proteinExistence type="predicted"/>
<gene>
    <name evidence="1" type="ORF">AAG747_26725</name>
</gene>
<evidence type="ECO:0000313" key="1">
    <source>
        <dbReference type="EMBL" id="MEN7551539.1"/>
    </source>
</evidence>
<name>A0AAW9SGT8_9BACT</name>
<protein>
    <submittedName>
        <fullName evidence="1">Uncharacterized protein</fullName>
    </submittedName>
</protein>
<dbReference type="RefSeq" id="WP_346824320.1">
    <property type="nucleotide sequence ID" value="NZ_JBDKWZ010000023.1"/>
</dbReference>
<keyword evidence="2" id="KW-1185">Reference proteome</keyword>
<accession>A0AAW9SGT8</accession>
<dbReference type="AlphaFoldDB" id="A0AAW9SGT8"/>